<keyword evidence="2" id="KW-1185">Reference proteome</keyword>
<dbReference type="EnsemblPlants" id="AVESA.00010b.r2.1DG0173400.1">
    <property type="protein sequence ID" value="AVESA.00010b.r2.1DG0173400.1.CDS"/>
    <property type="gene ID" value="AVESA.00010b.r2.1DG0173400"/>
</dbReference>
<reference evidence="1" key="1">
    <citation type="submission" date="2021-05" db="EMBL/GenBank/DDBJ databases">
        <authorList>
            <person name="Scholz U."/>
            <person name="Mascher M."/>
            <person name="Fiebig A."/>
        </authorList>
    </citation>
    <scope>NUCLEOTIDE SEQUENCE [LARGE SCALE GENOMIC DNA]</scope>
</reference>
<reference evidence="1" key="2">
    <citation type="submission" date="2025-09" db="UniProtKB">
        <authorList>
            <consortium name="EnsemblPlants"/>
        </authorList>
    </citation>
    <scope>IDENTIFICATION</scope>
</reference>
<name>A0ACD5U3E4_AVESA</name>
<protein>
    <submittedName>
        <fullName evidence="1">Uncharacterized protein</fullName>
    </submittedName>
</protein>
<dbReference type="Proteomes" id="UP001732700">
    <property type="component" value="Chromosome 1D"/>
</dbReference>
<accession>A0ACD5U3E4</accession>
<sequence>MAALAVFLVLLLWLAVPPAAAQRTRGCRRQCGNVTVPYPFGIGARCHHGEDRGFRLECDDTRRPPRLTVAGYGHEVVSISLATAEATVLLNASRACYDRNSSSGSGRVLGRREEYPMALNGSAFLFSSIKSKFVAIGCPDLAYFVDDGGYYVTGCMSVCRPSARALPGSCRGDDGCCQSNIPLGLDSYRPYIRSFGRRQQQGTFMANSTGCAYAFMVDALWFWYAGSHFNRTGDFAVPVVLDWAIRAAGSSCATARGNATAYACRSKQSVCLDSSNGPGYICNCTSGYEGNPYILGGCKDVDECAHDDLYPCYGVCINTPGGYLCTCPEGSSGNATVLDGCHQKDKFTLALKAVTGVSIGVFLLILVCFSAHLSVQKRRTLRAKQRFFEQNGGLLLQQQLGSLASSGVAFKIFSDEEIRKATGNFDEARVLGRGGNGVVYRGVIADGSTVAIKKSRVVDEKQLKEFSREMLILSQINHRNVVKLLGCCLEVEVPMLVYEYVPNGSLHLYVHGDGKAMPPGERLRVAAESAHALAYMHSSASPPILHGDVKSANILLDGDLTAKVSDFGASRLAPADEAQVATLVQGTCGYLDPEYLLTCQLTCKSDVYSFAVVLLELLTGRKAFCPDGPEEDDTSLAFSFVTAVQRGRHREIMDGHVREELGVEVLDHAAELVIRCLSLTGEERPTMTEVADKIERLRSFHCTNV</sequence>
<proteinExistence type="predicted"/>
<organism evidence="1 2">
    <name type="scientific">Avena sativa</name>
    <name type="common">Oat</name>
    <dbReference type="NCBI Taxonomy" id="4498"/>
    <lineage>
        <taxon>Eukaryota</taxon>
        <taxon>Viridiplantae</taxon>
        <taxon>Streptophyta</taxon>
        <taxon>Embryophyta</taxon>
        <taxon>Tracheophyta</taxon>
        <taxon>Spermatophyta</taxon>
        <taxon>Magnoliopsida</taxon>
        <taxon>Liliopsida</taxon>
        <taxon>Poales</taxon>
        <taxon>Poaceae</taxon>
        <taxon>BOP clade</taxon>
        <taxon>Pooideae</taxon>
        <taxon>Poodae</taxon>
        <taxon>Poeae</taxon>
        <taxon>Poeae Chloroplast Group 1 (Aveneae type)</taxon>
        <taxon>Aveninae</taxon>
        <taxon>Avena</taxon>
    </lineage>
</organism>
<evidence type="ECO:0000313" key="1">
    <source>
        <dbReference type="EnsemblPlants" id="AVESA.00010b.r2.1DG0173400.1.CDS"/>
    </source>
</evidence>
<evidence type="ECO:0000313" key="2">
    <source>
        <dbReference type="Proteomes" id="UP001732700"/>
    </source>
</evidence>